<dbReference type="SUPFAM" id="SSF56219">
    <property type="entry name" value="DNase I-like"/>
    <property type="match status" value="1"/>
</dbReference>
<proteinExistence type="predicted"/>
<sequence>MITSFFSLVNMRCRLTHNKATKEMLRATIPLSLRRLSSRPNMVVALCNSSGAANDTMSIDLDIRVMGPNNQLVTLVKNMGRKRSEPAQACLERIRILLSQQAAETASGGVGGKQKRNAGRTVDRDALMADCPPIGFTPRPDKHEADADIVTASMSNEIFWSRISSLVIGDTSIGVLYNCPTVTHLAPPQYLAAGMPAMCSDIRVLFSPSPSTDGLIHEWRRAADVDSEDESVVLSRHRVFIPTPDLVGANLVYRCKPVSAPSSSSNGDISAGAFEDALWTEIQLSPVKPALVRQPRWQRWLDHQKSRQQTSGTVFKVMSYNILHDDFCTSKHAKTKLYPFATDEVLNLHYRKSVVVSEIADVRPDIFCFQECGQTVTETFFRSAFEYLGYQVVYGNKNGLVREGCLTGFSTERYDLVGHLREPLVMNTLKSRHPDLAATICKDHPHLEESLHRVTSIGCVTVLRDKHANGRIILVGNTHLFYHANGCHIRAIQALLFLHLVNDARHEAQFELTQKEKDEAGVVLAGDFNFTRITGGYKLMTTGSVDEQNTCWEKGYKFWWSCDKGAEDSENADTKTPTSNADGIVVPPPGPPTAALRTHLESPLPPLLDAHLGDDTLHWTNYALSFKAIIDHIFVDTKNLHVVGTIPQPTDAEFSEGVAIPSAIFPSDHVPLIAELDYRHQ</sequence>
<evidence type="ECO:0000259" key="2">
    <source>
        <dbReference type="Pfam" id="PF03372"/>
    </source>
</evidence>
<dbReference type="PANTHER" id="PTHR12121">
    <property type="entry name" value="CARBON CATABOLITE REPRESSOR PROTEIN 4"/>
    <property type="match status" value="1"/>
</dbReference>
<dbReference type="Proteomes" id="UP000051952">
    <property type="component" value="Unassembled WGS sequence"/>
</dbReference>
<dbReference type="OMA" id="FRLKSAC"/>
<keyword evidence="4" id="KW-1185">Reference proteome</keyword>
<reference evidence="4" key="1">
    <citation type="submission" date="2015-09" db="EMBL/GenBank/DDBJ databases">
        <authorList>
            <consortium name="Pathogen Informatics"/>
        </authorList>
    </citation>
    <scope>NUCLEOTIDE SEQUENCE [LARGE SCALE GENOMIC DNA]</scope>
    <source>
        <strain evidence="4">Lake Konstanz</strain>
    </source>
</reference>
<dbReference type="InterPro" id="IPR036691">
    <property type="entry name" value="Endo/exonu/phosph_ase_sf"/>
</dbReference>
<dbReference type="PANTHER" id="PTHR12121:SF37">
    <property type="entry name" value="2',5'-PHOSPHODIESTERASE 12"/>
    <property type="match status" value="1"/>
</dbReference>
<dbReference type="GO" id="GO:0005739">
    <property type="term" value="C:mitochondrion"/>
    <property type="evidence" value="ECO:0007669"/>
    <property type="project" value="TreeGrafter"/>
</dbReference>
<evidence type="ECO:0000313" key="4">
    <source>
        <dbReference type="Proteomes" id="UP000051952"/>
    </source>
</evidence>
<evidence type="ECO:0000313" key="3">
    <source>
        <dbReference type="EMBL" id="CUG86222.1"/>
    </source>
</evidence>
<dbReference type="Gene3D" id="3.60.10.10">
    <property type="entry name" value="Endonuclease/exonuclease/phosphatase"/>
    <property type="match status" value="1"/>
</dbReference>
<gene>
    <name evidence="3" type="ORF">BSAL_92050c</name>
</gene>
<dbReference type="EMBL" id="CYKH01001261">
    <property type="protein sequence ID" value="CUG86222.1"/>
    <property type="molecule type" value="Genomic_DNA"/>
</dbReference>
<evidence type="ECO:0000256" key="1">
    <source>
        <dbReference type="SAM" id="MobiDB-lite"/>
    </source>
</evidence>
<dbReference type="GO" id="GO:0000288">
    <property type="term" value="P:nuclear-transcribed mRNA catabolic process, deadenylation-dependent decay"/>
    <property type="evidence" value="ECO:0007669"/>
    <property type="project" value="TreeGrafter"/>
</dbReference>
<dbReference type="Pfam" id="PF03372">
    <property type="entry name" value="Exo_endo_phos"/>
    <property type="match status" value="1"/>
</dbReference>
<protein>
    <recommendedName>
        <fullName evidence="2">Endonuclease/exonuclease/phosphatase domain-containing protein</fullName>
    </recommendedName>
</protein>
<organism evidence="3 4">
    <name type="scientific">Bodo saltans</name>
    <name type="common">Flagellated protozoan</name>
    <dbReference type="NCBI Taxonomy" id="75058"/>
    <lineage>
        <taxon>Eukaryota</taxon>
        <taxon>Discoba</taxon>
        <taxon>Euglenozoa</taxon>
        <taxon>Kinetoplastea</taxon>
        <taxon>Metakinetoplastina</taxon>
        <taxon>Eubodonida</taxon>
        <taxon>Bodonidae</taxon>
        <taxon>Bodo</taxon>
    </lineage>
</organism>
<dbReference type="VEuPathDB" id="TriTrypDB:BSAL_92050c"/>
<feature type="domain" description="Endonuclease/exonuclease/phosphatase" evidence="2">
    <location>
        <begin position="318"/>
        <end position="669"/>
    </location>
</feature>
<dbReference type="GO" id="GO:0000175">
    <property type="term" value="F:3'-5'-RNA exonuclease activity"/>
    <property type="evidence" value="ECO:0007669"/>
    <property type="project" value="TreeGrafter"/>
</dbReference>
<feature type="region of interest" description="Disordered" evidence="1">
    <location>
        <begin position="569"/>
        <end position="591"/>
    </location>
</feature>
<accession>A0A0S4J452</accession>
<dbReference type="InterPro" id="IPR005135">
    <property type="entry name" value="Endo/exonuclease/phosphatase"/>
</dbReference>
<dbReference type="AlphaFoldDB" id="A0A0S4J452"/>
<dbReference type="InterPro" id="IPR050410">
    <property type="entry name" value="CCR4/nocturin_mRNA_transcr"/>
</dbReference>
<name>A0A0S4J452_BODSA</name>
<dbReference type="OrthoDB" id="412787at2759"/>